<protein>
    <submittedName>
        <fullName evidence="2">Uncharacterized protein</fullName>
    </submittedName>
</protein>
<keyword evidence="3" id="KW-1185">Reference proteome</keyword>
<sequence>MTYDPIPPPPSYYPYCSYTSYGQSYNNHNNYTAPTLAYDPSQPTVYECQFTTHSTTTHHHMRGECSCNVCNAEEKPSRIAEILRWAILFFVLLVIGGSIILTTKDRYYSI</sequence>
<organism evidence="2 3">
    <name type="scientific">Corynespora cassiicola Philippines</name>
    <dbReference type="NCBI Taxonomy" id="1448308"/>
    <lineage>
        <taxon>Eukaryota</taxon>
        <taxon>Fungi</taxon>
        <taxon>Dikarya</taxon>
        <taxon>Ascomycota</taxon>
        <taxon>Pezizomycotina</taxon>
        <taxon>Dothideomycetes</taxon>
        <taxon>Pleosporomycetidae</taxon>
        <taxon>Pleosporales</taxon>
        <taxon>Corynesporascaceae</taxon>
        <taxon>Corynespora</taxon>
    </lineage>
</organism>
<evidence type="ECO:0000313" key="3">
    <source>
        <dbReference type="Proteomes" id="UP000240883"/>
    </source>
</evidence>
<evidence type="ECO:0000313" key="2">
    <source>
        <dbReference type="EMBL" id="PSN72529.1"/>
    </source>
</evidence>
<evidence type="ECO:0000256" key="1">
    <source>
        <dbReference type="SAM" id="Phobius"/>
    </source>
</evidence>
<feature type="transmembrane region" description="Helical" evidence="1">
    <location>
        <begin position="82"/>
        <end position="101"/>
    </location>
</feature>
<accession>A0A2T2P4G8</accession>
<name>A0A2T2P4G8_CORCC</name>
<dbReference type="AlphaFoldDB" id="A0A2T2P4G8"/>
<dbReference type="EMBL" id="KZ678130">
    <property type="protein sequence ID" value="PSN72529.1"/>
    <property type="molecule type" value="Genomic_DNA"/>
</dbReference>
<reference evidence="2 3" key="1">
    <citation type="journal article" date="2018" name="Front. Microbiol.">
        <title>Genome-Wide Analysis of Corynespora cassiicola Leaf Fall Disease Putative Effectors.</title>
        <authorList>
            <person name="Lopez D."/>
            <person name="Ribeiro S."/>
            <person name="Label P."/>
            <person name="Fumanal B."/>
            <person name="Venisse J.S."/>
            <person name="Kohler A."/>
            <person name="de Oliveira R.R."/>
            <person name="Labutti K."/>
            <person name="Lipzen A."/>
            <person name="Lail K."/>
            <person name="Bauer D."/>
            <person name="Ohm R.A."/>
            <person name="Barry K.W."/>
            <person name="Spatafora J."/>
            <person name="Grigoriev I.V."/>
            <person name="Martin F.M."/>
            <person name="Pujade-Renaud V."/>
        </authorList>
    </citation>
    <scope>NUCLEOTIDE SEQUENCE [LARGE SCALE GENOMIC DNA]</scope>
    <source>
        <strain evidence="2 3">Philippines</strain>
    </source>
</reference>
<proteinExistence type="predicted"/>
<keyword evidence="1" id="KW-0812">Transmembrane</keyword>
<gene>
    <name evidence="2" type="ORF">BS50DRAFT_253822</name>
</gene>
<dbReference type="Proteomes" id="UP000240883">
    <property type="component" value="Unassembled WGS sequence"/>
</dbReference>
<keyword evidence="1" id="KW-1133">Transmembrane helix</keyword>
<keyword evidence="1" id="KW-0472">Membrane</keyword>